<evidence type="ECO:0000313" key="3">
    <source>
        <dbReference type="EMBL" id="HIS36354.1"/>
    </source>
</evidence>
<organism evidence="3 4">
    <name type="scientific">Candidatus Scatousia excrementigallinarum</name>
    <dbReference type="NCBI Taxonomy" id="2840935"/>
    <lineage>
        <taxon>Bacteria</taxon>
        <taxon>Candidatus Scatousia</taxon>
    </lineage>
</organism>
<evidence type="ECO:0000259" key="2">
    <source>
        <dbReference type="Pfam" id="PF26078"/>
    </source>
</evidence>
<dbReference type="InterPro" id="IPR058531">
    <property type="entry name" value="Baseplate_J_M"/>
</dbReference>
<evidence type="ECO:0000313" key="4">
    <source>
        <dbReference type="Proteomes" id="UP000823928"/>
    </source>
</evidence>
<protein>
    <submittedName>
        <fullName evidence="3">Baseplate J/gp47 family protein</fullName>
    </submittedName>
</protein>
<reference evidence="3" key="2">
    <citation type="journal article" date="2021" name="PeerJ">
        <title>Extensive microbial diversity within the chicken gut microbiome revealed by metagenomics and culture.</title>
        <authorList>
            <person name="Gilroy R."/>
            <person name="Ravi A."/>
            <person name="Getino M."/>
            <person name="Pursley I."/>
            <person name="Horton D.L."/>
            <person name="Alikhan N.F."/>
            <person name="Baker D."/>
            <person name="Gharbi K."/>
            <person name="Hall N."/>
            <person name="Watson M."/>
            <person name="Adriaenssens E.M."/>
            <person name="Foster-Nyarko E."/>
            <person name="Jarju S."/>
            <person name="Secka A."/>
            <person name="Antonio M."/>
            <person name="Oren A."/>
            <person name="Chaudhuri R.R."/>
            <person name="La Ragione R."/>
            <person name="Hildebrand F."/>
            <person name="Pallen M.J."/>
        </authorList>
    </citation>
    <scope>NUCLEOTIDE SEQUENCE</scope>
    <source>
        <strain evidence="3">6276</strain>
    </source>
</reference>
<evidence type="ECO:0000259" key="1">
    <source>
        <dbReference type="Pfam" id="PF04865"/>
    </source>
</evidence>
<dbReference type="Pfam" id="PF26078">
    <property type="entry name" value="Baseplate_J_M"/>
    <property type="match status" value="1"/>
</dbReference>
<dbReference type="InterPro" id="IPR006949">
    <property type="entry name" value="Barrel_Baseplate_J-like"/>
</dbReference>
<dbReference type="AlphaFoldDB" id="A0A9D1EZ37"/>
<sequence>MTKLPEPNFIERDPDVITKEWIAAYEEKSGKVLQPAQIERLMVDVGAYRETVLRMKIQETAKQNLLSYAPLDILEHIGEPLGVSKLLANCSVTVLKFSVDEPLDFDFKIEAGCEVETKDGLFIFQTTETVTLKAGEISVSAAAICETPGSASNNYTLGSINNLITPLSYISTVENTTITSGGADDEKADSLRERIRQAPEKFSNAGSRGAYRYHALSAHQSVIDVAITSPSAGVVNVYLLTKDGIPSDEILKTVQNYLSDDKTRPLTDYVQVFASEKVEFSIKANILLYMDADSQSVIKTIDSKMKEYKVSLSEKLGKNVIKTQIISMLNSIYGVFKVELKMPEDIDIKEQQWADLVNYDITIGGYADE</sequence>
<dbReference type="Proteomes" id="UP000823928">
    <property type="component" value="Unassembled WGS sequence"/>
</dbReference>
<dbReference type="EMBL" id="DVIU01000137">
    <property type="protein sequence ID" value="HIS36354.1"/>
    <property type="molecule type" value="Genomic_DNA"/>
</dbReference>
<feature type="domain" description="Baseplate protein J-like barrel" evidence="1">
    <location>
        <begin position="108"/>
        <end position="182"/>
    </location>
</feature>
<proteinExistence type="predicted"/>
<dbReference type="Pfam" id="PF04865">
    <property type="entry name" value="Baseplate_J"/>
    <property type="match status" value="1"/>
</dbReference>
<feature type="domain" description="Baseplate J-like central" evidence="2">
    <location>
        <begin position="203"/>
        <end position="274"/>
    </location>
</feature>
<reference evidence="3" key="1">
    <citation type="submission" date="2020-10" db="EMBL/GenBank/DDBJ databases">
        <authorList>
            <person name="Gilroy R."/>
        </authorList>
    </citation>
    <scope>NUCLEOTIDE SEQUENCE</scope>
    <source>
        <strain evidence="3">6276</strain>
    </source>
</reference>
<gene>
    <name evidence="3" type="ORF">IAC10_06965</name>
</gene>
<dbReference type="InterPro" id="IPR014507">
    <property type="entry name" value="Baseplate_assembly_J_pred"/>
</dbReference>
<dbReference type="InterPro" id="IPR052726">
    <property type="entry name" value="Phage_Baseplate_Hub"/>
</dbReference>
<dbReference type="PANTHER" id="PTHR35862">
    <property type="entry name" value="FELS-2 PROPHAGE PROTEIN"/>
    <property type="match status" value="1"/>
</dbReference>
<dbReference type="PIRSF" id="PIRSF020481">
    <property type="entry name" value="BAP"/>
    <property type="match status" value="1"/>
</dbReference>
<name>A0A9D1EZ37_9BACT</name>
<dbReference type="PANTHER" id="PTHR35862:SF1">
    <property type="entry name" value="FELS-2 PROPHAGE PROTEIN"/>
    <property type="match status" value="1"/>
</dbReference>
<accession>A0A9D1EZ37</accession>
<comment type="caution">
    <text evidence="3">The sequence shown here is derived from an EMBL/GenBank/DDBJ whole genome shotgun (WGS) entry which is preliminary data.</text>
</comment>